<dbReference type="SUPFAM" id="SSF53448">
    <property type="entry name" value="Nucleotide-diphospho-sugar transferases"/>
    <property type="match status" value="1"/>
</dbReference>
<reference evidence="3" key="1">
    <citation type="submission" date="2021-01" db="EMBL/GenBank/DDBJ databases">
        <title>Genome public.</title>
        <authorList>
            <person name="Liu C."/>
            <person name="Sun Q."/>
        </authorList>
    </citation>
    <scope>NUCLEOTIDE SEQUENCE [LARGE SCALE GENOMIC DNA]</scope>
    <source>
        <strain evidence="3">YIM B02567</strain>
    </source>
</reference>
<comment type="caution">
    <text evidence="2">The sequence shown here is derived from an EMBL/GenBank/DDBJ whole genome shotgun (WGS) entry which is preliminary data.</text>
</comment>
<organism evidence="2 3">
    <name type="scientific">Chryseobacterium paridis</name>
    <dbReference type="NCBI Taxonomy" id="2800328"/>
    <lineage>
        <taxon>Bacteria</taxon>
        <taxon>Pseudomonadati</taxon>
        <taxon>Bacteroidota</taxon>
        <taxon>Flavobacteriia</taxon>
        <taxon>Flavobacteriales</taxon>
        <taxon>Weeksellaceae</taxon>
        <taxon>Chryseobacterium group</taxon>
        <taxon>Chryseobacterium</taxon>
    </lineage>
</organism>
<name>A0ABS1FZ84_9FLAO</name>
<keyword evidence="3" id="KW-1185">Reference proteome</keyword>
<gene>
    <name evidence="2" type="ORF">JHL15_18280</name>
</gene>
<feature type="domain" description="Glycosyltransferase 2-like" evidence="1">
    <location>
        <begin position="4"/>
        <end position="162"/>
    </location>
</feature>
<evidence type="ECO:0000313" key="3">
    <source>
        <dbReference type="Proteomes" id="UP000628669"/>
    </source>
</evidence>
<accession>A0ABS1FZ84</accession>
<dbReference type="Proteomes" id="UP000628669">
    <property type="component" value="Unassembled WGS sequence"/>
</dbReference>
<protein>
    <submittedName>
        <fullName evidence="2">Glycosyltransferase family 2 protein</fullName>
    </submittedName>
</protein>
<dbReference type="EMBL" id="JAENHK010000010">
    <property type="protein sequence ID" value="MBK1897720.1"/>
    <property type="molecule type" value="Genomic_DNA"/>
</dbReference>
<dbReference type="Pfam" id="PF00535">
    <property type="entry name" value="Glycos_transf_2"/>
    <property type="match status" value="1"/>
</dbReference>
<dbReference type="InterPro" id="IPR029044">
    <property type="entry name" value="Nucleotide-diphossugar_trans"/>
</dbReference>
<sequence>MKVSVIIPFYSNVGWLEEAVESVLDQTFSDYEIIIVNDGSPEDDNDFTKKYGGHIKVEYFKTENKGPAHARNYGISKSKGEYLAFLDSDDLWLNEKLEKQVKLMEDSNLNWSHTKYSVFDEVSNKEERVYTEIENEDFKGVVYPKCLTKLHIGTPCVMIRKAYILENDFIRFSEKMRFGQDGYFWILMGVKNELGYLNENLTLVRRAGTNAVQRARVHLNVRGNLNKNLIKRLNAFYPDIKVSGLTKITYSYCEAMNNLIDQLFGTKNLKRRSAELVSKMAYLPAYVMFKNIIK</sequence>
<dbReference type="RefSeq" id="WP_200248104.1">
    <property type="nucleotide sequence ID" value="NZ_JAENHK010000010.1"/>
</dbReference>
<dbReference type="Gene3D" id="3.90.550.10">
    <property type="entry name" value="Spore Coat Polysaccharide Biosynthesis Protein SpsA, Chain A"/>
    <property type="match status" value="1"/>
</dbReference>
<proteinExistence type="predicted"/>
<dbReference type="InterPro" id="IPR001173">
    <property type="entry name" value="Glyco_trans_2-like"/>
</dbReference>
<dbReference type="PANTHER" id="PTHR22916:SF3">
    <property type="entry name" value="UDP-GLCNAC:BETAGAL BETA-1,3-N-ACETYLGLUCOSAMINYLTRANSFERASE-LIKE PROTEIN 1"/>
    <property type="match status" value="1"/>
</dbReference>
<evidence type="ECO:0000259" key="1">
    <source>
        <dbReference type="Pfam" id="PF00535"/>
    </source>
</evidence>
<dbReference type="CDD" id="cd00761">
    <property type="entry name" value="Glyco_tranf_GTA_type"/>
    <property type="match status" value="1"/>
</dbReference>
<evidence type="ECO:0000313" key="2">
    <source>
        <dbReference type="EMBL" id="MBK1897720.1"/>
    </source>
</evidence>
<dbReference type="PANTHER" id="PTHR22916">
    <property type="entry name" value="GLYCOSYLTRANSFERASE"/>
    <property type="match status" value="1"/>
</dbReference>